<dbReference type="Pfam" id="PF14072">
    <property type="entry name" value="DndB"/>
    <property type="match status" value="1"/>
</dbReference>
<accession>A0ABS3FTY8</accession>
<name>A0ABS3FTY8_9CYAN</name>
<dbReference type="CDD" id="cd16412">
    <property type="entry name" value="dndB"/>
    <property type="match status" value="1"/>
</dbReference>
<comment type="caution">
    <text evidence="1">The sequence shown here is derived from an EMBL/GenBank/DDBJ whole genome shotgun (WGS) entry which is preliminary data.</text>
</comment>
<dbReference type="EMBL" id="JAFLQW010000430">
    <property type="protein sequence ID" value="MBO0350602.1"/>
    <property type="molecule type" value="Genomic_DNA"/>
</dbReference>
<dbReference type="InterPro" id="IPR017642">
    <property type="entry name" value="DNA_S_mod_DndB"/>
</dbReference>
<gene>
    <name evidence="1" type="primary">dndB</name>
    <name evidence="1" type="ORF">J0895_16165</name>
</gene>
<dbReference type="RefSeq" id="WP_207089076.1">
    <property type="nucleotide sequence ID" value="NZ_JAFLQW010000430.1"/>
</dbReference>
<sequence length="357" mass="41050">MLNTAFEYVLPVVRGIQAGREYYVSMCPLRLLPKLFPLDQVETPPENRARRSLNRTRVPQITQYILDNPRSYTISAITASIDADITFEPLGTEAEGRKVGRLRVPMDARFTINDGQHRRVAFESALKENPDLGYETIPLILFLDVGLKRSQQIFSDLNRYPVRSDPALNLLYDHRDDKAALGRGVYQQVEVFRTLTETERSHLSTRSGKLFILSHICQATLTLLADWQGEPLEAQIKQAVDYWNAVSRQIPDWQLVLERKVSAYEIRRDYLHTQAIALIGLGAVGATLLRTYPDTWRDHLGPLRQVDWSRSHLDWEGRVMFKGQLSQGSTSVMRMTAYLKQRLNLPLTEEEKRLENQ</sequence>
<keyword evidence="2" id="KW-1185">Reference proteome</keyword>
<dbReference type="NCBIfam" id="TIGR03233">
    <property type="entry name" value="DNA_S_dndB"/>
    <property type="match status" value="1"/>
</dbReference>
<organism evidence="1 2">
    <name type="scientific">Phormidium pseudopriestleyi FRX01</name>
    <dbReference type="NCBI Taxonomy" id="1759528"/>
    <lineage>
        <taxon>Bacteria</taxon>
        <taxon>Bacillati</taxon>
        <taxon>Cyanobacteriota</taxon>
        <taxon>Cyanophyceae</taxon>
        <taxon>Oscillatoriophycideae</taxon>
        <taxon>Oscillatoriales</taxon>
        <taxon>Oscillatoriaceae</taxon>
        <taxon>Phormidium</taxon>
    </lineage>
</organism>
<protein>
    <submittedName>
        <fullName evidence="1">DNA sulfur modification protein DndB</fullName>
    </submittedName>
</protein>
<dbReference type="NCBIfam" id="TIGR03187">
    <property type="entry name" value="DGQHR"/>
    <property type="match status" value="1"/>
</dbReference>
<evidence type="ECO:0000313" key="2">
    <source>
        <dbReference type="Proteomes" id="UP000664844"/>
    </source>
</evidence>
<evidence type="ECO:0000313" key="1">
    <source>
        <dbReference type="EMBL" id="MBO0350602.1"/>
    </source>
</evidence>
<proteinExistence type="predicted"/>
<reference evidence="1 2" key="1">
    <citation type="submission" date="2021-03" db="EMBL/GenBank/DDBJ databases">
        <title>Metabolic Capacity of the Antarctic Cyanobacterium Phormidium pseudopriestleyi that Sustains Oxygenic Photosynthesis in the Presence of Hydrogen Sulfide.</title>
        <authorList>
            <person name="Lumian J.E."/>
            <person name="Jungblut A.D."/>
            <person name="Dillon M.L."/>
            <person name="Hawes I."/>
            <person name="Doran P.T."/>
            <person name="Mackey T.J."/>
            <person name="Dick G.J."/>
            <person name="Grettenberger C.L."/>
            <person name="Sumner D.Y."/>
        </authorList>
    </citation>
    <scope>NUCLEOTIDE SEQUENCE [LARGE SCALE GENOMIC DNA]</scope>
    <source>
        <strain evidence="1 2">FRX01</strain>
    </source>
</reference>
<dbReference type="InterPro" id="IPR017601">
    <property type="entry name" value="DGQHR-contain_dom"/>
</dbReference>
<dbReference type="Proteomes" id="UP000664844">
    <property type="component" value="Unassembled WGS sequence"/>
</dbReference>